<dbReference type="EMBL" id="CP070608">
    <property type="protein sequence ID" value="QSE99208.1"/>
    <property type="molecule type" value="Genomic_DNA"/>
</dbReference>
<reference evidence="2" key="1">
    <citation type="submission" date="2021-02" db="EMBL/GenBank/DDBJ databases">
        <title>Fulvivirga sp. S481 isolated from sea water.</title>
        <authorList>
            <person name="Bae S.S."/>
            <person name="Baek K."/>
        </authorList>
    </citation>
    <scope>NUCLEOTIDE SEQUENCE</scope>
    <source>
        <strain evidence="2">S481</strain>
    </source>
</reference>
<dbReference type="Pfam" id="PF15599">
    <property type="entry name" value="Imm63"/>
    <property type="match status" value="1"/>
</dbReference>
<proteinExistence type="predicted"/>
<feature type="domain" description="Immunity protein 63" evidence="1">
    <location>
        <begin position="31"/>
        <end position="110"/>
    </location>
</feature>
<dbReference type="AlphaFoldDB" id="A0A974WIK1"/>
<sequence length="126" mass="14774">MALIINAPSDYLPTYNTPKGDGHPCVKIEGSKFYLVYEESGIEHERKLAKDLNELMYYVFDDITYLMASDYELKNRESGEDPRKKLLEKQLELMNKISIPFAERLRTRISNILRVSPYRKPPKFLI</sequence>
<evidence type="ECO:0000313" key="2">
    <source>
        <dbReference type="EMBL" id="QSE99208.1"/>
    </source>
</evidence>
<dbReference type="KEGG" id="fuv:JR347_09000"/>
<protein>
    <recommendedName>
        <fullName evidence="1">Immunity protein 63 domain-containing protein</fullName>
    </recommendedName>
</protein>
<name>A0A974WIK1_9BACT</name>
<accession>A0A974WIK1</accession>
<evidence type="ECO:0000259" key="1">
    <source>
        <dbReference type="Pfam" id="PF15599"/>
    </source>
</evidence>
<gene>
    <name evidence="2" type="ORF">JR347_09000</name>
</gene>
<dbReference type="InterPro" id="IPR028952">
    <property type="entry name" value="Imm63"/>
</dbReference>
<organism evidence="2 3">
    <name type="scientific">Fulvivirga lutea</name>
    <dbReference type="NCBI Taxonomy" id="2810512"/>
    <lineage>
        <taxon>Bacteria</taxon>
        <taxon>Pseudomonadati</taxon>
        <taxon>Bacteroidota</taxon>
        <taxon>Cytophagia</taxon>
        <taxon>Cytophagales</taxon>
        <taxon>Fulvivirgaceae</taxon>
        <taxon>Fulvivirga</taxon>
    </lineage>
</organism>
<dbReference type="Proteomes" id="UP000662783">
    <property type="component" value="Chromosome"/>
</dbReference>
<dbReference type="RefSeq" id="WP_205723719.1">
    <property type="nucleotide sequence ID" value="NZ_CP070608.1"/>
</dbReference>
<evidence type="ECO:0000313" key="3">
    <source>
        <dbReference type="Proteomes" id="UP000662783"/>
    </source>
</evidence>
<keyword evidence="3" id="KW-1185">Reference proteome</keyword>